<dbReference type="STRING" id="281090.Lxx23820"/>
<dbReference type="eggNOG" id="COG3554">
    <property type="taxonomic scope" value="Bacteria"/>
</dbReference>
<dbReference type="RefSeq" id="WP_011186999.1">
    <property type="nucleotide sequence ID" value="NC_006087.1"/>
</dbReference>
<sequence length="162" mass="17996">MSDVTGSVFARALVAAGPTADRPQRIHLFGQLVGTWRAELRSFDASAEEWRESVAEWAFAYTLGGRAVQDVLIARDPEDPERLEGRGSTMRVYDSTLGAWRVSWFGAAEGAFCTLVATPHRRDGIRQDGTQTDGRPIRWNFSNITSVLEHHLRLVRVGELGV</sequence>
<accession>Q6AC72</accession>
<name>Q6AC72_LEIXX</name>
<protein>
    <recommendedName>
        <fullName evidence="3">DUF1579 domain-containing protein</fullName>
    </recommendedName>
</protein>
<evidence type="ECO:0000313" key="1">
    <source>
        <dbReference type="EMBL" id="AAT90020.1"/>
    </source>
</evidence>
<dbReference type="AlphaFoldDB" id="Q6AC72"/>
<dbReference type="Proteomes" id="UP000001306">
    <property type="component" value="Chromosome"/>
</dbReference>
<reference evidence="1 2" key="1">
    <citation type="journal article" date="2004" name="Mol. Plant Microbe Interact.">
        <title>The genome sequence of the Gram-positive sugarcane pathogen Leifsonia xyli subsp. xyli.</title>
        <authorList>
            <person name="Monteiro-Vitorello C.B."/>
            <person name="Camargo L.E.A."/>
            <person name="Van Sluys M.A."/>
            <person name="Kitajima J.P."/>
            <person name="Truffi D."/>
            <person name="do Amaral A.M."/>
            <person name="Harakava R."/>
            <person name="de Oliveira J.C.F."/>
            <person name="Wood D."/>
            <person name="de Oliveira M.C."/>
            <person name="Miyaki C.Y."/>
            <person name="Takita M.A."/>
            <person name="da Silva A.C.R."/>
            <person name="Furlan L.R."/>
            <person name="Carraro D.M."/>
            <person name="Camarotte G."/>
            <person name="Almeida N.F. Jr."/>
            <person name="Carrer H."/>
            <person name="Coutinho L.L."/>
            <person name="El-Dorry H.A."/>
            <person name="Ferro M.I.T."/>
            <person name="Gagliardi P.R."/>
            <person name="Giglioti E."/>
            <person name="Goldman M.H.S."/>
            <person name="Goldman G.H."/>
            <person name="Kimura E.T."/>
            <person name="Ferro E.S."/>
            <person name="Kuramae E.E."/>
            <person name="Lemos E.G.M."/>
            <person name="Lemos M.V.F."/>
            <person name="Mauro S.M.Z."/>
            <person name="Machado M.A."/>
            <person name="Marino C.L."/>
            <person name="Menck C.F."/>
            <person name="Nunes L.R."/>
            <person name="Oliveira R.C."/>
            <person name="Pereira G.G."/>
            <person name="Siqueira W."/>
            <person name="de Souza A.A."/>
            <person name="Tsai S.M."/>
            <person name="Zanca A.S."/>
            <person name="Simpson A.J.G."/>
            <person name="Brumbley S.M."/>
            <person name="Setubal J.C."/>
        </authorList>
    </citation>
    <scope>NUCLEOTIDE SEQUENCE [LARGE SCALE GENOMIC DNA]</scope>
    <source>
        <strain evidence="1 2">CTCB07</strain>
    </source>
</reference>
<dbReference type="EMBL" id="AE016822">
    <property type="protein sequence ID" value="AAT90020.1"/>
    <property type="molecule type" value="Genomic_DNA"/>
</dbReference>
<evidence type="ECO:0008006" key="3">
    <source>
        <dbReference type="Google" id="ProtNLM"/>
    </source>
</evidence>
<dbReference type="KEGG" id="lxx:Lxx23820"/>
<dbReference type="HOGENOM" id="CLU_114504_0_0_11"/>
<evidence type="ECO:0000313" key="2">
    <source>
        <dbReference type="Proteomes" id="UP000001306"/>
    </source>
</evidence>
<organism evidence="1 2">
    <name type="scientific">Leifsonia xyli subsp. xyli (strain CTCB07)</name>
    <dbReference type="NCBI Taxonomy" id="281090"/>
    <lineage>
        <taxon>Bacteria</taxon>
        <taxon>Bacillati</taxon>
        <taxon>Actinomycetota</taxon>
        <taxon>Actinomycetes</taxon>
        <taxon>Micrococcales</taxon>
        <taxon>Microbacteriaceae</taxon>
        <taxon>Leifsonia</taxon>
    </lineage>
</organism>
<proteinExistence type="predicted"/>
<gene>
    <name evidence="1" type="ordered locus">Lxx23820</name>
</gene>
<keyword evidence="2" id="KW-1185">Reference proteome</keyword>